<reference evidence="1" key="1">
    <citation type="submission" date="2022-10" db="EMBL/GenBank/DDBJ databases">
        <title>Culturing micro-colonial fungi from biological soil crusts in the Mojave desert and describing Neophaeococcomyces mojavensis, and introducing the new genera and species Taxawa tesnikishii.</title>
        <authorList>
            <person name="Kurbessoian T."/>
            <person name="Stajich J.E."/>
        </authorList>
    </citation>
    <scope>NUCLEOTIDE SEQUENCE</scope>
    <source>
        <strain evidence="1">JES_112</strain>
    </source>
</reference>
<evidence type="ECO:0000313" key="1">
    <source>
        <dbReference type="EMBL" id="KAJ9649225.1"/>
    </source>
</evidence>
<protein>
    <submittedName>
        <fullName evidence="1">Uncharacterized protein</fullName>
    </submittedName>
</protein>
<accession>A0ACC2ZNS5</accession>
<keyword evidence="2" id="KW-1185">Reference proteome</keyword>
<comment type="caution">
    <text evidence="1">The sequence shown here is derived from an EMBL/GenBank/DDBJ whole genome shotgun (WGS) entry which is preliminary data.</text>
</comment>
<gene>
    <name evidence="1" type="ORF">H2198_010870</name>
</gene>
<dbReference type="EMBL" id="JAPDRQ010000437">
    <property type="protein sequence ID" value="KAJ9649225.1"/>
    <property type="molecule type" value="Genomic_DNA"/>
</dbReference>
<dbReference type="Proteomes" id="UP001172386">
    <property type="component" value="Unassembled WGS sequence"/>
</dbReference>
<evidence type="ECO:0000313" key="2">
    <source>
        <dbReference type="Proteomes" id="UP001172386"/>
    </source>
</evidence>
<name>A0ACC2ZNS5_9EURO</name>
<proteinExistence type="predicted"/>
<sequence length="839" mass="90417">MTDPLLDIARLGGTTMGTTWSVSLVAPLQRDLHPLHAGIQARLDEVVAQMSTWEPGSDLSRYNRAGAGQWCALPFETRHVLACAQAIAAASDGAFDPTIGPLVALWGFGAHAGERRQPDAATVQATRDRCGWQRLQWQDDALLQPGGLELDLSAIAKGFGVDQVAAWLRGQGIAAALIEVGGELAGYGRKPDGQPWRVLVESAPEEDAHTDTPPRVLALDGKAVATSGDRWHQYQADGEVYSHSLDPRSGRPVRQVAAAVTVVADDAMHADAWATALTVLGREQGMALAEREGLAARYLQRAAERMSTRSSRAWLGNTLVLLLLALIGWALLRLHLGEAWWQGAPPARQSQIAVFATVLYALACAALWWRGRPRDDAATGDTAPILLVWSSQTGFARELAERSAEALRGAGVPVRVRGLHEVDAALLADSQRALFIASTTGEGDPPDHALPFLHGVMATPPSLQHLHYGVLALGDRSYGHFCGFGHQLDQWLRQHGAHPLFDAIEVDNADPAALRHWQQLLGQLGGGASELPDWSPADYQSWTLLQREHLNPGSPGGPVYWLRLQPPADANAQWQAGDIAEIGPQHAPHTVRAWLDAQGFDADIALDDGQTLLARVARSHLPSLVPPGDLPALLATLQPLPHREYSIASVMADGAVELLLRRQLRADGTPGIGSGWLCDHAAIGEPVQLRLRRNDNFHGVPADVPLLLIGNGTGIAGLRAHLHERVRSGAHRTWLLFGERTAAHDFHFGEELQAMLADGTLARLDAVFSRDGGAQRYVQDRLLAEAATLRQWVDEGATILVCGSLQGMAPAVDAVIEQVLGVAGKETLLLAGRYRRDVY</sequence>
<organism evidence="1 2">
    <name type="scientific">Neophaeococcomyces mojaviensis</name>
    <dbReference type="NCBI Taxonomy" id="3383035"/>
    <lineage>
        <taxon>Eukaryota</taxon>
        <taxon>Fungi</taxon>
        <taxon>Dikarya</taxon>
        <taxon>Ascomycota</taxon>
        <taxon>Pezizomycotina</taxon>
        <taxon>Eurotiomycetes</taxon>
        <taxon>Chaetothyriomycetidae</taxon>
        <taxon>Chaetothyriales</taxon>
        <taxon>Chaetothyriales incertae sedis</taxon>
        <taxon>Neophaeococcomyces</taxon>
    </lineage>
</organism>